<keyword evidence="3" id="KW-1185">Reference proteome</keyword>
<dbReference type="AlphaFoldDB" id="A0ABD2PQ65"/>
<dbReference type="EMBL" id="JBJKFK010003708">
    <property type="protein sequence ID" value="KAL3309629.1"/>
    <property type="molecule type" value="Genomic_DNA"/>
</dbReference>
<comment type="caution">
    <text evidence="2">The sequence shown here is derived from an EMBL/GenBank/DDBJ whole genome shotgun (WGS) entry which is preliminary data.</text>
</comment>
<evidence type="ECO:0000313" key="3">
    <source>
        <dbReference type="Proteomes" id="UP001626550"/>
    </source>
</evidence>
<feature type="region of interest" description="Disordered" evidence="1">
    <location>
        <begin position="1"/>
        <end position="23"/>
    </location>
</feature>
<accession>A0ABD2PQ65</accession>
<name>A0ABD2PQ65_9PLAT</name>
<reference evidence="2 3" key="1">
    <citation type="submission" date="2024-11" db="EMBL/GenBank/DDBJ databases">
        <title>Adaptive evolution of stress response genes in parasites aligns with host niche diversity.</title>
        <authorList>
            <person name="Hahn C."/>
            <person name="Resl P."/>
        </authorList>
    </citation>
    <scope>NUCLEOTIDE SEQUENCE [LARGE SCALE GENOMIC DNA]</scope>
    <source>
        <strain evidence="2">EGGRZ-B1_66</strain>
        <tissue evidence="2">Body</tissue>
    </source>
</reference>
<proteinExistence type="predicted"/>
<evidence type="ECO:0000256" key="1">
    <source>
        <dbReference type="SAM" id="MobiDB-lite"/>
    </source>
</evidence>
<organism evidence="2 3">
    <name type="scientific">Cichlidogyrus casuarinus</name>
    <dbReference type="NCBI Taxonomy" id="1844966"/>
    <lineage>
        <taxon>Eukaryota</taxon>
        <taxon>Metazoa</taxon>
        <taxon>Spiralia</taxon>
        <taxon>Lophotrochozoa</taxon>
        <taxon>Platyhelminthes</taxon>
        <taxon>Monogenea</taxon>
        <taxon>Monopisthocotylea</taxon>
        <taxon>Dactylogyridea</taxon>
        <taxon>Ancyrocephalidae</taxon>
        <taxon>Cichlidogyrus</taxon>
    </lineage>
</organism>
<protein>
    <submittedName>
        <fullName evidence="2">Uncharacterized protein</fullName>
    </submittedName>
</protein>
<evidence type="ECO:0000313" key="2">
    <source>
        <dbReference type="EMBL" id="KAL3309629.1"/>
    </source>
</evidence>
<gene>
    <name evidence="2" type="ORF">Ciccas_011821</name>
</gene>
<dbReference type="Proteomes" id="UP001626550">
    <property type="component" value="Unassembled WGS sequence"/>
</dbReference>
<sequence length="87" mass="9727">MVVPSSLSMHASIPSLNSSSDGFATSDQDKVEVFAEHFQKNFFLPHSHPATFTHLSRYRASRIFEPLRQLIADLFSTMFVCGIAIPL</sequence>